<evidence type="ECO:0000313" key="1">
    <source>
        <dbReference type="EMBL" id="SPC96957.1"/>
    </source>
</evidence>
<accession>A0A2N9G2F4</accession>
<sequence>MIETCSSINFVLVIMTGMTIELTERGESLSLDIGIPSGEENSNSSLDASTSSMMGAFGFVLEVRRNECPSSMKSLGWL</sequence>
<name>A0A2N9G2F4_FAGSY</name>
<organism evidence="1">
    <name type="scientific">Fagus sylvatica</name>
    <name type="common">Beechnut</name>
    <dbReference type="NCBI Taxonomy" id="28930"/>
    <lineage>
        <taxon>Eukaryota</taxon>
        <taxon>Viridiplantae</taxon>
        <taxon>Streptophyta</taxon>
        <taxon>Embryophyta</taxon>
        <taxon>Tracheophyta</taxon>
        <taxon>Spermatophyta</taxon>
        <taxon>Magnoliopsida</taxon>
        <taxon>eudicotyledons</taxon>
        <taxon>Gunneridae</taxon>
        <taxon>Pentapetalae</taxon>
        <taxon>rosids</taxon>
        <taxon>fabids</taxon>
        <taxon>Fagales</taxon>
        <taxon>Fagaceae</taxon>
        <taxon>Fagus</taxon>
    </lineage>
</organism>
<gene>
    <name evidence="1" type="ORF">FSB_LOCUS24839</name>
</gene>
<dbReference type="AlphaFoldDB" id="A0A2N9G2F4"/>
<proteinExistence type="predicted"/>
<reference evidence="1" key="1">
    <citation type="submission" date="2018-02" db="EMBL/GenBank/DDBJ databases">
        <authorList>
            <person name="Cohen D.B."/>
            <person name="Kent A.D."/>
        </authorList>
    </citation>
    <scope>NUCLEOTIDE SEQUENCE</scope>
</reference>
<dbReference type="EMBL" id="OIVN01001719">
    <property type="protein sequence ID" value="SPC96957.1"/>
    <property type="molecule type" value="Genomic_DNA"/>
</dbReference>
<protein>
    <submittedName>
        <fullName evidence="1">Uncharacterized protein</fullName>
    </submittedName>
</protein>